<dbReference type="Gene3D" id="3.30.900.10">
    <property type="entry name" value="HORMA domain"/>
    <property type="match status" value="1"/>
</dbReference>
<keyword evidence="4" id="KW-0498">Mitosis</keyword>
<feature type="domain" description="HORMA" evidence="7">
    <location>
        <begin position="1"/>
        <end position="103"/>
    </location>
</feature>
<dbReference type="InterPro" id="IPR045091">
    <property type="entry name" value="Mad2-like"/>
</dbReference>
<dbReference type="InterPro" id="IPR003511">
    <property type="entry name" value="HORMA_dom"/>
</dbReference>
<evidence type="ECO:0000313" key="9">
    <source>
        <dbReference type="Proteomes" id="UP001472677"/>
    </source>
</evidence>
<sequence length="103" mass="11959">MLLTQDEGVKSFISNLTAQLSEWLEAGKLQRVVMVIMSKATNEVFERWNFSIETDSEVLRNSGNHETDCLEYYLLAVPRRSMRVRCFSVHRYGCCGIVHLDRE</sequence>
<keyword evidence="9" id="KW-1185">Reference proteome</keyword>
<gene>
    <name evidence="8" type="ORF">V6N12_056266</name>
</gene>
<evidence type="ECO:0000256" key="1">
    <source>
        <dbReference type="ARBA" id="ARBA00004123"/>
    </source>
</evidence>
<comment type="subcellular location">
    <subcellularLocation>
        <location evidence="1">Nucleus</location>
    </subcellularLocation>
</comment>
<keyword evidence="6" id="KW-0131">Cell cycle</keyword>
<evidence type="ECO:0000256" key="3">
    <source>
        <dbReference type="ARBA" id="ARBA00022618"/>
    </source>
</evidence>
<evidence type="ECO:0000256" key="5">
    <source>
        <dbReference type="ARBA" id="ARBA00023242"/>
    </source>
</evidence>
<evidence type="ECO:0000313" key="8">
    <source>
        <dbReference type="EMBL" id="KAK8522559.1"/>
    </source>
</evidence>
<protein>
    <recommendedName>
        <fullName evidence="7">HORMA domain-containing protein</fullName>
    </recommendedName>
</protein>
<keyword evidence="3" id="KW-0132">Cell division</keyword>
<dbReference type="SUPFAM" id="SSF56019">
    <property type="entry name" value="The spindle assembly checkpoint protein mad2"/>
    <property type="match status" value="1"/>
</dbReference>
<comment type="similarity">
    <text evidence="2">Belongs to the MAD2 family.</text>
</comment>
<proteinExistence type="inferred from homology"/>
<accession>A0ABR2CS00</accession>
<evidence type="ECO:0000259" key="7">
    <source>
        <dbReference type="PROSITE" id="PS50815"/>
    </source>
</evidence>
<evidence type="ECO:0000256" key="6">
    <source>
        <dbReference type="ARBA" id="ARBA00023306"/>
    </source>
</evidence>
<dbReference type="PROSITE" id="PS50815">
    <property type="entry name" value="HORMA"/>
    <property type="match status" value="1"/>
</dbReference>
<evidence type="ECO:0000256" key="4">
    <source>
        <dbReference type="ARBA" id="ARBA00022776"/>
    </source>
</evidence>
<dbReference type="PANTHER" id="PTHR11842:SF11">
    <property type="entry name" value="MITOTIC SPINDLE ASSEMBLY CHECKPOINT PROTEIN MAD2A"/>
    <property type="match status" value="1"/>
</dbReference>
<evidence type="ECO:0000256" key="2">
    <source>
        <dbReference type="ARBA" id="ARBA00010348"/>
    </source>
</evidence>
<organism evidence="8 9">
    <name type="scientific">Hibiscus sabdariffa</name>
    <name type="common">roselle</name>
    <dbReference type="NCBI Taxonomy" id="183260"/>
    <lineage>
        <taxon>Eukaryota</taxon>
        <taxon>Viridiplantae</taxon>
        <taxon>Streptophyta</taxon>
        <taxon>Embryophyta</taxon>
        <taxon>Tracheophyta</taxon>
        <taxon>Spermatophyta</taxon>
        <taxon>Magnoliopsida</taxon>
        <taxon>eudicotyledons</taxon>
        <taxon>Gunneridae</taxon>
        <taxon>Pentapetalae</taxon>
        <taxon>rosids</taxon>
        <taxon>malvids</taxon>
        <taxon>Malvales</taxon>
        <taxon>Malvaceae</taxon>
        <taxon>Malvoideae</taxon>
        <taxon>Hibiscus</taxon>
    </lineage>
</organism>
<dbReference type="EMBL" id="JBBPBM010000045">
    <property type="protein sequence ID" value="KAK8522559.1"/>
    <property type="molecule type" value="Genomic_DNA"/>
</dbReference>
<reference evidence="8 9" key="1">
    <citation type="journal article" date="2024" name="G3 (Bethesda)">
        <title>Genome assembly of Hibiscus sabdariffa L. provides insights into metabolisms of medicinal natural products.</title>
        <authorList>
            <person name="Kim T."/>
        </authorList>
    </citation>
    <scope>NUCLEOTIDE SEQUENCE [LARGE SCALE GENOMIC DNA]</scope>
    <source>
        <strain evidence="8">TK-2024</strain>
        <tissue evidence="8">Old leaves</tissue>
    </source>
</reference>
<dbReference type="Proteomes" id="UP001472677">
    <property type="component" value="Unassembled WGS sequence"/>
</dbReference>
<dbReference type="InterPro" id="IPR036570">
    <property type="entry name" value="HORMA_dom_sf"/>
</dbReference>
<keyword evidence="5" id="KW-0539">Nucleus</keyword>
<comment type="caution">
    <text evidence="8">The sequence shown here is derived from an EMBL/GenBank/DDBJ whole genome shotgun (WGS) entry which is preliminary data.</text>
</comment>
<name>A0ABR2CS00_9ROSI</name>
<dbReference type="PANTHER" id="PTHR11842">
    <property type="entry name" value="MITOTIC SPINDLE ASSEMBLY CHECKPOINT PROTEIN MAD2"/>
    <property type="match status" value="1"/>
</dbReference>